<feature type="transmembrane region" description="Helical" evidence="8">
    <location>
        <begin position="153"/>
        <end position="176"/>
    </location>
</feature>
<keyword evidence="6 8" id="KW-1133">Transmembrane helix</keyword>
<dbReference type="Gene3D" id="1.10.3720.10">
    <property type="entry name" value="MetI-like"/>
    <property type="match status" value="1"/>
</dbReference>
<sequence>MSDLLRTYGRGLAGLFIALTAVWILVMILVPQLFMIERSLWNRTVSTDISLRIDRAYNEVSLLELDSQNATEAERQELAERISALRAQIAEWEAEETDPPKVYSLYNYTRMSALHVRIFVKTIFYSALVTILALVVCYPIAYAVAQVATPQRAAFLLLGLIIPYAINELLRVYAWLMILDYQGVLNTMLSWIGVTDLAAGQWIPFLESPAAVFVAMVYAYILFMAFPIYNTLETLDRNQIEAARDLGASTWRIHWRVAIPHAKPGIAVGCIMTFMLSASSYSVPQIMTRGTSGDWFSQTIYRQFFESNNWNQGAAYAFTLLVVCILFIFLMMMIFRVGIRDIAR</sequence>
<reference evidence="11 12" key="1">
    <citation type="submission" date="2019-03" db="EMBL/GenBank/DDBJ databases">
        <title>Genomic Encyclopedia of Type Strains, Phase IV (KMG-IV): sequencing the most valuable type-strain genomes for metagenomic binning, comparative biology and taxonomic classification.</title>
        <authorList>
            <person name="Goeker M."/>
        </authorList>
    </citation>
    <scope>NUCLEOTIDE SEQUENCE [LARGE SCALE GENOMIC DNA]</scope>
    <source>
        <strain evidence="11 12">DSM 19345</strain>
    </source>
</reference>
<feature type="coiled-coil region" evidence="9">
    <location>
        <begin position="68"/>
        <end position="95"/>
    </location>
</feature>
<evidence type="ECO:0000256" key="9">
    <source>
        <dbReference type="SAM" id="Coils"/>
    </source>
</evidence>
<feature type="transmembrane region" description="Helical" evidence="8">
    <location>
        <begin position="12"/>
        <end position="34"/>
    </location>
</feature>
<evidence type="ECO:0000256" key="5">
    <source>
        <dbReference type="ARBA" id="ARBA00022692"/>
    </source>
</evidence>
<comment type="similarity">
    <text evidence="2">Belongs to the binding-protein-dependent transport system permease family. CysTW subfamily.</text>
</comment>
<evidence type="ECO:0000256" key="2">
    <source>
        <dbReference type="ARBA" id="ARBA00007069"/>
    </source>
</evidence>
<keyword evidence="7 8" id="KW-0472">Membrane</keyword>
<dbReference type="Proteomes" id="UP000295678">
    <property type="component" value="Unassembled WGS sequence"/>
</dbReference>
<dbReference type="Pfam" id="PF00528">
    <property type="entry name" value="BPD_transp_1"/>
    <property type="match status" value="1"/>
</dbReference>
<dbReference type="InterPro" id="IPR000515">
    <property type="entry name" value="MetI-like"/>
</dbReference>
<evidence type="ECO:0000259" key="10">
    <source>
        <dbReference type="PROSITE" id="PS50928"/>
    </source>
</evidence>
<dbReference type="SUPFAM" id="SSF161098">
    <property type="entry name" value="MetI-like"/>
    <property type="match status" value="1"/>
</dbReference>
<dbReference type="PANTHER" id="PTHR42929">
    <property type="entry name" value="INNER MEMBRANE ABC TRANSPORTER PERMEASE PROTEIN YDCU-RELATED-RELATED"/>
    <property type="match status" value="1"/>
</dbReference>
<dbReference type="EMBL" id="SMAK01000007">
    <property type="protein sequence ID" value="TCT09158.1"/>
    <property type="molecule type" value="Genomic_DNA"/>
</dbReference>
<feature type="transmembrane region" description="Helical" evidence="8">
    <location>
        <begin position="118"/>
        <end position="141"/>
    </location>
</feature>
<feature type="transmembrane region" description="Helical" evidence="8">
    <location>
        <begin position="210"/>
        <end position="229"/>
    </location>
</feature>
<comment type="subcellular location">
    <subcellularLocation>
        <location evidence="1 8">Cell membrane</location>
        <topology evidence="1 8">Multi-pass membrane protein</topology>
    </subcellularLocation>
</comment>
<evidence type="ECO:0000313" key="11">
    <source>
        <dbReference type="EMBL" id="TCT09158.1"/>
    </source>
</evidence>
<evidence type="ECO:0000313" key="12">
    <source>
        <dbReference type="Proteomes" id="UP000295678"/>
    </source>
</evidence>
<evidence type="ECO:0000256" key="7">
    <source>
        <dbReference type="ARBA" id="ARBA00023136"/>
    </source>
</evidence>
<dbReference type="GO" id="GO:0005886">
    <property type="term" value="C:plasma membrane"/>
    <property type="evidence" value="ECO:0007669"/>
    <property type="project" value="UniProtKB-SubCell"/>
</dbReference>
<organism evidence="11 12">
    <name type="scientific">Tepidamorphus gemmatus</name>
    <dbReference type="NCBI Taxonomy" id="747076"/>
    <lineage>
        <taxon>Bacteria</taxon>
        <taxon>Pseudomonadati</taxon>
        <taxon>Pseudomonadota</taxon>
        <taxon>Alphaproteobacteria</taxon>
        <taxon>Hyphomicrobiales</taxon>
        <taxon>Tepidamorphaceae</taxon>
        <taxon>Tepidamorphus</taxon>
    </lineage>
</organism>
<evidence type="ECO:0000256" key="6">
    <source>
        <dbReference type="ARBA" id="ARBA00022989"/>
    </source>
</evidence>
<feature type="transmembrane region" description="Helical" evidence="8">
    <location>
        <begin position="314"/>
        <end position="335"/>
    </location>
</feature>
<keyword evidence="4" id="KW-1003">Cell membrane</keyword>
<dbReference type="AlphaFoldDB" id="A0A4V2UYX0"/>
<dbReference type="PANTHER" id="PTHR42929:SF1">
    <property type="entry name" value="INNER MEMBRANE ABC TRANSPORTER PERMEASE PROTEIN YDCU-RELATED"/>
    <property type="match status" value="1"/>
</dbReference>
<evidence type="ECO:0000256" key="3">
    <source>
        <dbReference type="ARBA" id="ARBA00022448"/>
    </source>
</evidence>
<evidence type="ECO:0000256" key="8">
    <source>
        <dbReference type="RuleBase" id="RU363032"/>
    </source>
</evidence>
<keyword evidence="12" id="KW-1185">Reference proteome</keyword>
<keyword evidence="5 8" id="KW-0812">Transmembrane</keyword>
<feature type="transmembrane region" description="Helical" evidence="8">
    <location>
        <begin position="265"/>
        <end position="283"/>
    </location>
</feature>
<dbReference type="RefSeq" id="WP_245499738.1">
    <property type="nucleotide sequence ID" value="NZ_SMAK01000007.1"/>
</dbReference>
<dbReference type="GO" id="GO:0055085">
    <property type="term" value="P:transmembrane transport"/>
    <property type="evidence" value="ECO:0007669"/>
    <property type="project" value="InterPro"/>
</dbReference>
<protein>
    <submittedName>
        <fullName evidence="11">Spermidine/putrescine transport system permease protein</fullName>
    </submittedName>
</protein>
<dbReference type="InterPro" id="IPR035906">
    <property type="entry name" value="MetI-like_sf"/>
</dbReference>
<comment type="caution">
    <text evidence="11">The sequence shown here is derived from an EMBL/GenBank/DDBJ whole genome shotgun (WGS) entry which is preliminary data.</text>
</comment>
<keyword evidence="3 8" id="KW-0813">Transport</keyword>
<dbReference type="PROSITE" id="PS50928">
    <property type="entry name" value="ABC_TM1"/>
    <property type="match status" value="1"/>
</dbReference>
<gene>
    <name evidence="11" type="ORF">EDC22_1074</name>
</gene>
<feature type="domain" description="ABC transmembrane type-1" evidence="10">
    <location>
        <begin position="119"/>
        <end position="331"/>
    </location>
</feature>
<evidence type="ECO:0000256" key="4">
    <source>
        <dbReference type="ARBA" id="ARBA00022475"/>
    </source>
</evidence>
<evidence type="ECO:0000256" key="1">
    <source>
        <dbReference type="ARBA" id="ARBA00004651"/>
    </source>
</evidence>
<name>A0A4V2UYX0_9HYPH</name>
<accession>A0A4V2UYX0</accession>
<proteinExistence type="inferred from homology"/>
<keyword evidence="9" id="KW-0175">Coiled coil</keyword>
<dbReference type="CDD" id="cd06261">
    <property type="entry name" value="TM_PBP2"/>
    <property type="match status" value="1"/>
</dbReference>